<dbReference type="GO" id="GO:0005783">
    <property type="term" value="C:endoplasmic reticulum"/>
    <property type="evidence" value="ECO:0007669"/>
    <property type="project" value="UniProtKB-SubCell"/>
</dbReference>
<evidence type="ECO:0000256" key="1">
    <source>
        <dbReference type="ARBA" id="ARBA00022448"/>
    </source>
</evidence>
<gene>
    <name evidence="7" type="ORF">CORT_0B04640</name>
</gene>
<proteinExistence type="inferred from homology"/>
<dbReference type="EMBL" id="HE681720">
    <property type="protein sequence ID" value="CCG22172.1"/>
    <property type="molecule type" value="Genomic_DNA"/>
</dbReference>
<dbReference type="eggNOG" id="KOG3368">
    <property type="taxonomic scope" value="Eukaryota"/>
</dbReference>
<dbReference type="Gene3D" id="3.30.450.70">
    <property type="match status" value="1"/>
</dbReference>
<evidence type="ECO:0000256" key="6">
    <source>
        <dbReference type="RuleBase" id="RU366065"/>
    </source>
</evidence>
<evidence type="ECO:0000256" key="4">
    <source>
        <dbReference type="ARBA" id="ARBA00023034"/>
    </source>
</evidence>
<dbReference type="PANTHER" id="PTHR23249:SF16">
    <property type="entry name" value="TRAFFICKING PROTEIN PARTICLE COMPLEX SUBUNIT 1"/>
    <property type="match status" value="1"/>
</dbReference>
<keyword evidence="2 6" id="KW-0256">Endoplasmic reticulum</keyword>
<comment type="subcellular location">
    <subcellularLocation>
        <location evidence="6">Endoplasmic reticulum</location>
    </subcellularLocation>
    <subcellularLocation>
        <location evidence="6">Golgi apparatus</location>
        <location evidence="6">cis-Golgi network</location>
    </subcellularLocation>
</comment>
<dbReference type="InterPro" id="IPR011012">
    <property type="entry name" value="Longin-like_dom_sf"/>
</dbReference>
<dbReference type="SUPFAM" id="SSF64356">
    <property type="entry name" value="SNARE-like"/>
    <property type="match status" value="1"/>
</dbReference>
<dbReference type="InterPro" id="IPR007233">
    <property type="entry name" value="TRAPPC"/>
</dbReference>
<dbReference type="Proteomes" id="UP000005018">
    <property type="component" value="Chromosome 2"/>
</dbReference>
<dbReference type="RefSeq" id="XP_003867609.1">
    <property type="nucleotide sequence ID" value="XM_003867561.1"/>
</dbReference>
<dbReference type="GeneID" id="14538590"/>
<dbReference type="AlphaFoldDB" id="H8X1D2"/>
<keyword evidence="8" id="KW-1185">Reference proteome</keyword>
<evidence type="ECO:0000256" key="2">
    <source>
        <dbReference type="ARBA" id="ARBA00022824"/>
    </source>
</evidence>
<comment type="subunit">
    <text evidence="6">Part of the multisubunit transport protein particle (TRAPP) complex.</text>
</comment>
<protein>
    <recommendedName>
        <fullName evidence="6">Trafficking protein particle complex subunit</fullName>
    </recommendedName>
</protein>
<evidence type="ECO:0000256" key="3">
    <source>
        <dbReference type="ARBA" id="ARBA00022892"/>
    </source>
</evidence>
<keyword evidence="3 6" id="KW-0931">ER-Golgi transport</keyword>
<accession>H8X1D2</accession>
<dbReference type="GO" id="GO:0030008">
    <property type="term" value="C:TRAPP complex"/>
    <property type="evidence" value="ECO:0007669"/>
    <property type="project" value="UniProtKB-UniRule"/>
</dbReference>
<keyword evidence="4 6" id="KW-0333">Golgi apparatus</keyword>
<dbReference type="PANTHER" id="PTHR23249">
    <property type="entry name" value="TRAFFICKING PROTEIN PARTICLE COMPLEX SUBUNIT"/>
    <property type="match status" value="1"/>
</dbReference>
<dbReference type="SMART" id="SM01399">
    <property type="entry name" value="Sybindin"/>
    <property type="match status" value="1"/>
</dbReference>
<evidence type="ECO:0000256" key="5">
    <source>
        <dbReference type="ARBA" id="ARBA00038167"/>
    </source>
</evidence>
<evidence type="ECO:0000313" key="8">
    <source>
        <dbReference type="Proteomes" id="UP000005018"/>
    </source>
</evidence>
<comment type="similarity">
    <text evidence="5">Belongs to the TRAPP small subunits family. BET5 subfamily.</text>
</comment>
<dbReference type="OrthoDB" id="3364529at2759"/>
<dbReference type="GO" id="GO:0005794">
    <property type="term" value="C:Golgi apparatus"/>
    <property type="evidence" value="ECO:0007669"/>
    <property type="project" value="UniProtKB-SubCell"/>
</dbReference>
<keyword evidence="1 6" id="KW-0813">Transport</keyword>
<sequence length="172" mass="20184">MTIYSFFIFDRHCNCVYNREYTHSVNPTSSTPTTQGKVDGQINKNNDADNSKLLFGILYSLKTIATKLVSDDSAPNELKQLTIGQLRIHFWESLTRFKFVIITDLQVQSLQHELWQLYSHFFIKYVVENALSPVEFKWKDDDTLRENEIYGKINNGKFIQETDQYLRSLPIF</sequence>
<organism evidence="7 8">
    <name type="scientific">Candida orthopsilosis (strain 90-125)</name>
    <name type="common">Yeast</name>
    <dbReference type="NCBI Taxonomy" id="1136231"/>
    <lineage>
        <taxon>Eukaryota</taxon>
        <taxon>Fungi</taxon>
        <taxon>Dikarya</taxon>
        <taxon>Ascomycota</taxon>
        <taxon>Saccharomycotina</taxon>
        <taxon>Pichiomycetes</taxon>
        <taxon>Debaryomycetaceae</taxon>
        <taxon>Candida/Lodderomyces clade</taxon>
        <taxon>Candida</taxon>
    </lineage>
</organism>
<dbReference type="HOGENOM" id="CLU_053380_4_0_1"/>
<dbReference type="KEGG" id="cot:CORT_0B04640"/>
<dbReference type="GO" id="GO:0006888">
    <property type="term" value="P:endoplasmic reticulum to Golgi vesicle-mediated transport"/>
    <property type="evidence" value="ECO:0007669"/>
    <property type="project" value="UniProtKB-UniRule"/>
</dbReference>
<reference evidence="7 8" key="1">
    <citation type="journal article" date="2012" name="PLoS ONE">
        <title>Sequence and analysis of the genome of the pathogenic yeast Candida orthopsilosis.</title>
        <authorList>
            <person name="Riccombeni A."/>
            <person name="Vidanes G."/>
            <person name="Proux-Wera E."/>
            <person name="Wolfe K.H."/>
            <person name="Butler G."/>
        </authorList>
    </citation>
    <scope>NUCLEOTIDE SEQUENCE [LARGE SCALE GENOMIC DNA]</scope>
    <source>
        <strain evidence="7 8">Co 90-125</strain>
    </source>
</reference>
<dbReference type="Pfam" id="PF04099">
    <property type="entry name" value="Sybindin"/>
    <property type="match status" value="1"/>
</dbReference>
<name>H8X1D2_CANO9</name>
<evidence type="ECO:0000313" key="7">
    <source>
        <dbReference type="EMBL" id="CCG22172.1"/>
    </source>
</evidence>